<proteinExistence type="predicted"/>
<organism evidence="6 7">
    <name type="scientific">Prosthecobacter vanneervenii</name>
    <dbReference type="NCBI Taxonomy" id="48466"/>
    <lineage>
        <taxon>Bacteria</taxon>
        <taxon>Pseudomonadati</taxon>
        <taxon>Verrucomicrobiota</taxon>
        <taxon>Verrucomicrobiia</taxon>
        <taxon>Verrucomicrobiales</taxon>
        <taxon>Verrucomicrobiaceae</taxon>
        <taxon>Prosthecobacter</taxon>
    </lineage>
</organism>
<reference evidence="6 7" key="1">
    <citation type="submission" date="2020-08" db="EMBL/GenBank/DDBJ databases">
        <title>Genomic Encyclopedia of Type Strains, Phase IV (KMG-IV): sequencing the most valuable type-strain genomes for metagenomic binning, comparative biology and taxonomic classification.</title>
        <authorList>
            <person name="Goeker M."/>
        </authorList>
    </citation>
    <scope>NUCLEOTIDE SEQUENCE [LARGE SCALE GENOMIC DNA]</scope>
    <source>
        <strain evidence="6 7">DSM 12252</strain>
    </source>
</reference>
<dbReference type="PROSITE" id="PS51371">
    <property type="entry name" value="CBS"/>
    <property type="match status" value="1"/>
</dbReference>
<dbReference type="Pfam" id="PF00571">
    <property type="entry name" value="CBS"/>
    <property type="match status" value="1"/>
</dbReference>
<feature type="domain" description="CBS" evidence="5">
    <location>
        <begin position="259"/>
        <end position="311"/>
    </location>
</feature>
<dbReference type="AlphaFoldDB" id="A0A7W7YB70"/>
<dbReference type="InterPro" id="IPR046342">
    <property type="entry name" value="CBS_dom_sf"/>
</dbReference>
<feature type="transmembrane region" description="Helical" evidence="4">
    <location>
        <begin position="84"/>
        <end position="105"/>
    </location>
</feature>
<sequence length="311" mass="34186">MTPFLLILCLALSFTLSGLESAVMAVSRVRVRHAASAGDRRARGLLPLLEDRDALIGCITVANHLTNLVAFLLIALPVIHHATLWGYVLAFVFVLPVFLIGLEVMPKKLFRSYPFRSLRSVSPLVHLVGLARPLFRAVAGKPSSKADDESNEARQTRGREDLKALAQELASKQQLSPNATHLIERVLDYKKLRTADVMQPLARSVALAAEIPLSTALIAAREQNCALLPVLGDNGSFIGMLDTTDLPATLPPDRLVRQHMRTLDTVPASLSALHALQRLRKSGRRLAIVLDERQLPLGLITEERLLEPLMH</sequence>
<evidence type="ECO:0000313" key="6">
    <source>
        <dbReference type="EMBL" id="MBB5032986.1"/>
    </source>
</evidence>
<evidence type="ECO:0000259" key="5">
    <source>
        <dbReference type="PROSITE" id="PS51371"/>
    </source>
</evidence>
<feature type="transmembrane region" description="Helical" evidence="4">
    <location>
        <begin position="54"/>
        <end position="77"/>
    </location>
</feature>
<evidence type="ECO:0000256" key="1">
    <source>
        <dbReference type="ARBA" id="ARBA00022737"/>
    </source>
</evidence>
<dbReference type="SUPFAM" id="SSF54631">
    <property type="entry name" value="CBS-domain pair"/>
    <property type="match status" value="1"/>
</dbReference>
<keyword evidence="2 3" id="KW-0129">CBS domain</keyword>
<keyword evidence="4" id="KW-0812">Transmembrane</keyword>
<keyword evidence="4" id="KW-1133">Transmembrane helix</keyword>
<keyword evidence="4" id="KW-0472">Membrane</keyword>
<accession>A0A7W7YB70</accession>
<gene>
    <name evidence="6" type="ORF">HNQ65_002569</name>
</gene>
<evidence type="ECO:0000256" key="3">
    <source>
        <dbReference type="PROSITE-ProRule" id="PRU00703"/>
    </source>
</evidence>
<evidence type="ECO:0000313" key="7">
    <source>
        <dbReference type="Proteomes" id="UP000590740"/>
    </source>
</evidence>
<comment type="caution">
    <text evidence="6">The sequence shown here is derived from an EMBL/GenBank/DDBJ whole genome shotgun (WGS) entry which is preliminary data.</text>
</comment>
<dbReference type="InterPro" id="IPR002550">
    <property type="entry name" value="CNNM"/>
</dbReference>
<evidence type="ECO:0000256" key="2">
    <source>
        <dbReference type="ARBA" id="ARBA00023122"/>
    </source>
</evidence>
<dbReference type="RefSeq" id="WP_184339911.1">
    <property type="nucleotide sequence ID" value="NZ_JACHIG010000005.1"/>
</dbReference>
<dbReference type="Proteomes" id="UP000590740">
    <property type="component" value="Unassembled WGS sequence"/>
</dbReference>
<name>A0A7W7YB70_9BACT</name>
<dbReference type="InterPro" id="IPR000644">
    <property type="entry name" value="CBS_dom"/>
</dbReference>
<dbReference type="Pfam" id="PF01595">
    <property type="entry name" value="CNNM"/>
    <property type="match status" value="1"/>
</dbReference>
<protein>
    <submittedName>
        <fullName evidence="6">CBS domain containing-hemolysin-like protein</fullName>
    </submittedName>
</protein>
<dbReference type="Gene3D" id="3.10.580.10">
    <property type="entry name" value="CBS-domain"/>
    <property type="match status" value="1"/>
</dbReference>
<dbReference type="PANTHER" id="PTHR22777:SF27">
    <property type="entry name" value="MAGNESIUM AND COBALT EFFLUX PROTEIN CORC"/>
    <property type="match status" value="1"/>
</dbReference>
<dbReference type="GO" id="GO:0005886">
    <property type="term" value="C:plasma membrane"/>
    <property type="evidence" value="ECO:0007669"/>
    <property type="project" value="TreeGrafter"/>
</dbReference>
<evidence type="ECO:0000256" key="4">
    <source>
        <dbReference type="SAM" id="Phobius"/>
    </source>
</evidence>
<dbReference type="EMBL" id="JACHIG010000005">
    <property type="protein sequence ID" value="MBB5032986.1"/>
    <property type="molecule type" value="Genomic_DNA"/>
</dbReference>
<dbReference type="PANTHER" id="PTHR22777">
    <property type="entry name" value="HEMOLYSIN-RELATED"/>
    <property type="match status" value="1"/>
</dbReference>
<keyword evidence="1" id="KW-0677">Repeat</keyword>
<keyword evidence="7" id="KW-1185">Reference proteome</keyword>